<evidence type="ECO:0000313" key="7">
    <source>
        <dbReference type="EnsemblMetazoa" id="XP_022673127"/>
    </source>
</evidence>
<name>A0A7M7MFM5_VARDE</name>
<dbReference type="GO" id="GO:0046540">
    <property type="term" value="C:U4/U6 x U5 tri-snRNP complex"/>
    <property type="evidence" value="ECO:0007669"/>
    <property type="project" value="InterPro"/>
</dbReference>
<dbReference type="SMART" id="SM00271">
    <property type="entry name" value="DnaJ"/>
    <property type="match status" value="1"/>
</dbReference>
<dbReference type="GO" id="GO:0008198">
    <property type="term" value="F:ferrous iron binding"/>
    <property type="evidence" value="ECO:0007669"/>
    <property type="project" value="TreeGrafter"/>
</dbReference>
<dbReference type="Pfam" id="PF00226">
    <property type="entry name" value="DnaJ"/>
    <property type="match status" value="1"/>
</dbReference>
<dbReference type="OrthoDB" id="66964at2759"/>
<evidence type="ECO:0000259" key="6">
    <source>
        <dbReference type="PROSITE" id="PS50076"/>
    </source>
</evidence>
<dbReference type="SUPFAM" id="SSF52833">
    <property type="entry name" value="Thioredoxin-like"/>
    <property type="match status" value="1"/>
</dbReference>
<dbReference type="InterPro" id="IPR004123">
    <property type="entry name" value="Dim1"/>
</dbReference>
<evidence type="ECO:0000256" key="2">
    <source>
        <dbReference type="ARBA" id="ARBA00008241"/>
    </source>
</evidence>
<organism evidence="7 8">
    <name type="scientific">Varroa destructor</name>
    <name type="common">Honeybee mite</name>
    <dbReference type="NCBI Taxonomy" id="109461"/>
    <lineage>
        <taxon>Eukaryota</taxon>
        <taxon>Metazoa</taxon>
        <taxon>Ecdysozoa</taxon>
        <taxon>Arthropoda</taxon>
        <taxon>Chelicerata</taxon>
        <taxon>Arachnida</taxon>
        <taxon>Acari</taxon>
        <taxon>Parasitiformes</taxon>
        <taxon>Mesostigmata</taxon>
        <taxon>Gamasina</taxon>
        <taxon>Dermanyssoidea</taxon>
        <taxon>Varroidae</taxon>
        <taxon>Varroa</taxon>
    </lineage>
</organism>
<feature type="domain" description="J" evidence="6">
    <location>
        <begin position="52"/>
        <end position="114"/>
    </location>
</feature>
<dbReference type="Pfam" id="PF05207">
    <property type="entry name" value="Zn_ribbon_CSL"/>
    <property type="match status" value="1"/>
</dbReference>
<dbReference type="PRINTS" id="PR00625">
    <property type="entry name" value="JDOMAIN"/>
</dbReference>
<evidence type="ECO:0000256" key="3">
    <source>
        <dbReference type="ARBA" id="ARBA00022723"/>
    </source>
</evidence>
<evidence type="ECO:0000256" key="1">
    <source>
        <dbReference type="ARBA" id="ARBA00006169"/>
    </source>
</evidence>
<dbReference type="AlphaFoldDB" id="A0A7M7MFM5"/>
<dbReference type="PROSITE" id="PS50076">
    <property type="entry name" value="DNAJ_2"/>
    <property type="match status" value="1"/>
</dbReference>
<dbReference type="Gene3D" id="1.10.287.110">
    <property type="entry name" value="DnaJ domain"/>
    <property type="match status" value="1"/>
</dbReference>
<dbReference type="FunCoup" id="A0A7M7MFM5">
    <property type="interactions" value="1213"/>
</dbReference>
<dbReference type="CDD" id="cd06257">
    <property type="entry name" value="DnaJ"/>
    <property type="match status" value="1"/>
</dbReference>
<protein>
    <recommendedName>
        <fullName evidence="6">J domain-containing protein</fullName>
    </recommendedName>
</protein>
<dbReference type="InterPro" id="IPR036249">
    <property type="entry name" value="Thioredoxin-like_sf"/>
</dbReference>
<dbReference type="Pfam" id="PF02966">
    <property type="entry name" value="DIM1"/>
    <property type="match status" value="1"/>
</dbReference>
<keyword evidence="4" id="KW-0862">Zinc</keyword>
<dbReference type="GO" id="GO:0001671">
    <property type="term" value="F:ATPase activator activity"/>
    <property type="evidence" value="ECO:0007669"/>
    <property type="project" value="TreeGrafter"/>
</dbReference>
<dbReference type="Gene3D" id="3.10.660.10">
    <property type="entry name" value="DPH Zinc finger"/>
    <property type="match status" value="1"/>
</dbReference>
<dbReference type="InterPro" id="IPR001623">
    <property type="entry name" value="DnaJ_domain"/>
</dbReference>
<dbReference type="CTD" id="33645"/>
<accession>A0A7M7MFM5</accession>
<dbReference type="InParanoid" id="A0A7M7MFM5"/>
<reference evidence="7" key="1">
    <citation type="submission" date="2021-01" db="UniProtKB">
        <authorList>
            <consortium name="EnsemblMetazoa"/>
        </authorList>
    </citation>
    <scope>IDENTIFICATION</scope>
</reference>
<dbReference type="PANTHER" id="PTHR45255">
    <property type="entry name" value="DNAJ HOMOLOG SUBFAMILY C MEMBER 24"/>
    <property type="match status" value="1"/>
</dbReference>
<dbReference type="InterPro" id="IPR036671">
    <property type="entry name" value="DPH_MB_sf"/>
</dbReference>
<dbReference type="InterPro" id="IPR007872">
    <property type="entry name" value="DPH_MB_dom"/>
</dbReference>
<keyword evidence="5" id="KW-0408">Iron</keyword>
<dbReference type="GeneID" id="111255427"/>
<dbReference type="KEGG" id="vde:111255427"/>
<dbReference type="GO" id="GO:0000398">
    <property type="term" value="P:mRNA splicing, via spliceosome"/>
    <property type="evidence" value="ECO:0007669"/>
    <property type="project" value="InterPro"/>
</dbReference>
<proteinExistence type="inferred from homology"/>
<keyword evidence="3" id="KW-0479">Metal-binding</keyword>
<comment type="similarity">
    <text evidence="2">Belongs to the DIM1 family.</text>
</comment>
<evidence type="ECO:0000256" key="5">
    <source>
        <dbReference type="ARBA" id="ARBA00023004"/>
    </source>
</evidence>
<sequence>MSYMMQHLHNGWQVDQAILSEEDRVVVIRFGHDWDPTCMKMDEVLYSIAEKDHYNVLGLKRTCSLDEVKQAYKKLVLRYHPDRRNGDEAKFHAIERAYKVLSDPKSRENYDVQLDNSSRLDHPIWQVVTLDELDSNEGLYTFECRCGGIMELSRHLSNQLPTIIQCEDCSTYVRVDPR</sequence>
<dbReference type="RefSeq" id="XP_022673127.1">
    <property type="nucleotide sequence ID" value="XM_022817392.1"/>
</dbReference>
<evidence type="ECO:0000256" key="4">
    <source>
        <dbReference type="ARBA" id="ARBA00022833"/>
    </source>
</evidence>
<dbReference type="Proteomes" id="UP000594260">
    <property type="component" value="Unplaced"/>
</dbReference>
<comment type="similarity">
    <text evidence="1">Belongs to the DPH4 family.</text>
</comment>
<dbReference type="PANTHER" id="PTHR45255:SF1">
    <property type="entry name" value="DNAJ HOMOLOG SUBFAMILY C MEMBER 24"/>
    <property type="match status" value="1"/>
</dbReference>
<keyword evidence="8" id="KW-1185">Reference proteome</keyword>
<evidence type="ECO:0000313" key="8">
    <source>
        <dbReference type="Proteomes" id="UP000594260"/>
    </source>
</evidence>
<dbReference type="SUPFAM" id="SSF46565">
    <property type="entry name" value="Chaperone J-domain"/>
    <property type="match status" value="1"/>
</dbReference>
<dbReference type="EnsemblMetazoa" id="XM_022817392">
    <property type="protein sequence ID" value="XP_022673127"/>
    <property type="gene ID" value="LOC111255427"/>
</dbReference>
<dbReference type="SMART" id="SM01410">
    <property type="entry name" value="DIM1"/>
    <property type="match status" value="1"/>
</dbReference>
<dbReference type="InterPro" id="IPR036869">
    <property type="entry name" value="J_dom_sf"/>
</dbReference>